<keyword evidence="1" id="KW-1133">Transmembrane helix</keyword>
<keyword evidence="3" id="KW-1185">Reference proteome</keyword>
<keyword evidence="1" id="KW-0812">Transmembrane</keyword>
<dbReference type="AlphaFoldDB" id="A0AAV5KIZ2"/>
<feature type="transmembrane region" description="Helical" evidence="1">
    <location>
        <begin position="21"/>
        <end position="37"/>
    </location>
</feature>
<evidence type="ECO:0000256" key="1">
    <source>
        <dbReference type="SAM" id="Phobius"/>
    </source>
</evidence>
<keyword evidence="1" id="KW-0472">Membrane</keyword>
<protein>
    <submittedName>
        <fullName evidence="2">Uncharacterized protein</fullName>
    </submittedName>
</protein>
<organism evidence="2 3">
    <name type="scientific">Rubroshorea leprosula</name>
    <dbReference type="NCBI Taxonomy" id="152421"/>
    <lineage>
        <taxon>Eukaryota</taxon>
        <taxon>Viridiplantae</taxon>
        <taxon>Streptophyta</taxon>
        <taxon>Embryophyta</taxon>
        <taxon>Tracheophyta</taxon>
        <taxon>Spermatophyta</taxon>
        <taxon>Magnoliopsida</taxon>
        <taxon>eudicotyledons</taxon>
        <taxon>Gunneridae</taxon>
        <taxon>Pentapetalae</taxon>
        <taxon>rosids</taxon>
        <taxon>malvids</taxon>
        <taxon>Malvales</taxon>
        <taxon>Dipterocarpaceae</taxon>
        <taxon>Rubroshorea</taxon>
    </lineage>
</organism>
<sequence length="84" mass="9913">MIWMKWWGHSHGKIGRVTDRRFYFPFLFVPFPFPYTISPPTSISVNPNSLTKKFGFPGQEVRESRNPDTLLLNRTRKLEAVDEE</sequence>
<evidence type="ECO:0000313" key="3">
    <source>
        <dbReference type="Proteomes" id="UP001054252"/>
    </source>
</evidence>
<accession>A0AAV5KIZ2</accession>
<dbReference type="Proteomes" id="UP001054252">
    <property type="component" value="Unassembled WGS sequence"/>
</dbReference>
<dbReference type="EMBL" id="BPVZ01000066">
    <property type="protein sequence ID" value="GKV24582.1"/>
    <property type="molecule type" value="Genomic_DNA"/>
</dbReference>
<comment type="caution">
    <text evidence="2">The sequence shown here is derived from an EMBL/GenBank/DDBJ whole genome shotgun (WGS) entry which is preliminary data.</text>
</comment>
<reference evidence="2 3" key="1">
    <citation type="journal article" date="2021" name="Commun. Biol.">
        <title>The genome of Shorea leprosula (Dipterocarpaceae) highlights the ecological relevance of drought in aseasonal tropical rainforests.</title>
        <authorList>
            <person name="Ng K.K.S."/>
            <person name="Kobayashi M.J."/>
            <person name="Fawcett J.A."/>
            <person name="Hatakeyama M."/>
            <person name="Paape T."/>
            <person name="Ng C.H."/>
            <person name="Ang C.C."/>
            <person name="Tnah L.H."/>
            <person name="Lee C.T."/>
            <person name="Nishiyama T."/>
            <person name="Sese J."/>
            <person name="O'Brien M.J."/>
            <person name="Copetti D."/>
            <person name="Mohd Noor M.I."/>
            <person name="Ong R.C."/>
            <person name="Putra M."/>
            <person name="Sireger I.Z."/>
            <person name="Indrioko S."/>
            <person name="Kosugi Y."/>
            <person name="Izuno A."/>
            <person name="Isagi Y."/>
            <person name="Lee S.L."/>
            <person name="Shimizu K.K."/>
        </authorList>
    </citation>
    <scope>NUCLEOTIDE SEQUENCE [LARGE SCALE GENOMIC DNA]</scope>
    <source>
        <strain evidence="2">214</strain>
    </source>
</reference>
<name>A0AAV5KIZ2_9ROSI</name>
<proteinExistence type="predicted"/>
<evidence type="ECO:0000313" key="2">
    <source>
        <dbReference type="EMBL" id="GKV24582.1"/>
    </source>
</evidence>
<gene>
    <name evidence="2" type="ORF">SLEP1_g34175</name>
</gene>